<protein>
    <submittedName>
        <fullName evidence="1">Uncharacterized protein</fullName>
    </submittedName>
</protein>
<sequence>MESSKSFSRQLALDISQSPLVDEFKKAVLQLRLHQLEGQSLSLMFAGPQGVGKTGLLQKIQSGGFHPAAS</sequence>
<dbReference type="OrthoDB" id="5915212at2"/>
<name>A0A1T4W3V7_9GAMM</name>
<organism evidence="1 2">
    <name type="scientific">Enterovibrio nigricans DSM 22720</name>
    <dbReference type="NCBI Taxonomy" id="1121868"/>
    <lineage>
        <taxon>Bacteria</taxon>
        <taxon>Pseudomonadati</taxon>
        <taxon>Pseudomonadota</taxon>
        <taxon>Gammaproteobacteria</taxon>
        <taxon>Vibrionales</taxon>
        <taxon>Vibrionaceae</taxon>
        <taxon>Enterovibrio</taxon>
    </lineage>
</organism>
<accession>A0A1T4W3V7</accession>
<gene>
    <name evidence="1" type="ORF">SAMN02745132_04681</name>
</gene>
<reference evidence="2" key="1">
    <citation type="submission" date="2017-02" db="EMBL/GenBank/DDBJ databases">
        <authorList>
            <person name="Varghese N."/>
            <person name="Submissions S."/>
        </authorList>
    </citation>
    <scope>NUCLEOTIDE SEQUENCE [LARGE SCALE GENOMIC DNA]</scope>
    <source>
        <strain evidence="2">DSM 22720</strain>
    </source>
</reference>
<dbReference type="AlphaFoldDB" id="A0A1T4W3V7"/>
<evidence type="ECO:0000313" key="1">
    <source>
        <dbReference type="EMBL" id="SKA71411.1"/>
    </source>
</evidence>
<evidence type="ECO:0000313" key="2">
    <source>
        <dbReference type="Proteomes" id="UP000190162"/>
    </source>
</evidence>
<dbReference type="EMBL" id="FUXU01000144">
    <property type="protein sequence ID" value="SKA71411.1"/>
    <property type="molecule type" value="Genomic_DNA"/>
</dbReference>
<proteinExistence type="predicted"/>
<keyword evidence="2" id="KW-1185">Reference proteome</keyword>
<dbReference type="Proteomes" id="UP000190162">
    <property type="component" value="Unassembled WGS sequence"/>
</dbReference>
<dbReference type="RefSeq" id="WP_078754679.1">
    <property type="nucleotide sequence ID" value="NZ_FUXU01000144.1"/>
</dbReference>